<dbReference type="Gene3D" id="1.10.489.10">
    <property type="entry name" value="Chloroperoxidase-like"/>
    <property type="match status" value="1"/>
</dbReference>
<evidence type="ECO:0000256" key="1">
    <source>
        <dbReference type="ARBA" id="ARBA00001970"/>
    </source>
</evidence>
<keyword evidence="6" id="KW-0408">Iron</keyword>
<gene>
    <name evidence="10" type="ORF">AAF712_013335</name>
</gene>
<dbReference type="EMBL" id="JBBXMP010000201">
    <property type="protein sequence ID" value="KAL0059919.1"/>
    <property type="molecule type" value="Genomic_DNA"/>
</dbReference>
<name>A0ABR2ZG00_9AGAR</name>
<keyword evidence="3" id="KW-0349">Heme</keyword>
<sequence length="290" mass="32284">MKFQFSFASFVILSSSTSVLSSIVLRDYTSPHDLVDWEQHQFQAATETDSRGPCPGLNTLANHGFLPRDGKNITIPMVLKAGREGFNVHRDLLITAAKAAIMASPLDDQFALADIGLHGNIEHDASVSRVDRELGDHLPFNEEVFSVLANSNPGVDYYNTTSAGIVQKIRLEQSQAENPKLVNTVKEFQIRTRESALYLAVMGNATTGVAPKTFVNVFFREERLPIAEGWRIPELQIDPKTDQPLFQAIIGPLIIRPNDGSWFGIKWGPKSRNDGFRFGIKAHRRRKPTA</sequence>
<dbReference type="PANTHER" id="PTHR33577:SF9">
    <property type="entry name" value="PEROXIDASE STCC"/>
    <property type="match status" value="1"/>
</dbReference>
<evidence type="ECO:0000256" key="6">
    <source>
        <dbReference type="ARBA" id="ARBA00023004"/>
    </source>
</evidence>
<keyword evidence="4" id="KW-0479">Metal-binding</keyword>
<evidence type="ECO:0000313" key="11">
    <source>
        <dbReference type="Proteomes" id="UP001437256"/>
    </source>
</evidence>
<keyword evidence="5" id="KW-0560">Oxidoreductase</keyword>
<feature type="chain" id="PRO_5047325451" description="Heme haloperoxidase family profile domain-containing protein" evidence="8">
    <location>
        <begin position="22"/>
        <end position="290"/>
    </location>
</feature>
<evidence type="ECO:0000256" key="8">
    <source>
        <dbReference type="SAM" id="SignalP"/>
    </source>
</evidence>
<reference evidence="10 11" key="1">
    <citation type="submission" date="2024-05" db="EMBL/GenBank/DDBJ databases">
        <title>A draft genome resource for the thread blight pathogen Marasmius tenuissimus strain MS-2.</title>
        <authorList>
            <person name="Yulfo-Soto G.E."/>
            <person name="Baruah I.K."/>
            <person name="Amoako-Attah I."/>
            <person name="Bukari Y."/>
            <person name="Meinhardt L.W."/>
            <person name="Bailey B.A."/>
            <person name="Cohen S.P."/>
        </authorList>
    </citation>
    <scope>NUCLEOTIDE SEQUENCE [LARGE SCALE GENOMIC DNA]</scope>
    <source>
        <strain evidence="10 11">MS-2</strain>
    </source>
</reference>
<evidence type="ECO:0000259" key="9">
    <source>
        <dbReference type="PROSITE" id="PS51405"/>
    </source>
</evidence>
<evidence type="ECO:0000256" key="3">
    <source>
        <dbReference type="ARBA" id="ARBA00022617"/>
    </source>
</evidence>
<feature type="domain" description="Heme haloperoxidase family profile" evidence="9">
    <location>
        <begin position="38"/>
        <end position="247"/>
    </location>
</feature>
<keyword evidence="8" id="KW-0732">Signal</keyword>
<dbReference type="PROSITE" id="PS51405">
    <property type="entry name" value="HEME_HALOPEROXIDASE"/>
    <property type="match status" value="1"/>
</dbReference>
<evidence type="ECO:0000256" key="4">
    <source>
        <dbReference type="ARBA" id="ARBA00022723"/>
    </source>
</evidence>
<dbReference type="SUPFAM" id="SSF47571">
    <property type="entry name" value="Cloroperoxidase"/>
    <property type="match status" value="1"/>
</dbReference>
<dbReference type="PANTHER" id="PTHR33577">
    <property type="entry name" value="STERIGMATOCYSTIN BIOSYNTHESIS PEROXIDASE STCC-RELATED"/>
    <property type="match status" value="1"/>
</dbReference>
<dbReference type="Pfam" id="PF01328">
    <property type="entry name" value="Peroxidase_2"/>
    <property type="match status" value="1"/>
</dbReference>
<dbReference type="Proteomes" id="UP001437256">
    <property type="component" value="Unassembled WGS sequence"/>
</dbReference>
<comment type="similarity">
    <text evidence="7">Belongs to the chloroperoxidase family.</text>
</comment>
<comment type="caution">
    <text evidence="10">The sequence shown here is derived from an EMBL/GenBank/DDBJ whole genome shotgun (WGS) entry which is preliminary data.</text>
</comment>
<protein>
    <recommendedName>
        <fullName evidence="9">Heme haloperoxidase family profile domain-containing protein</fullName>
    </recommendedName>
</protein>
<feature type="signal peptide" evidence="8">
    <location>
        <begin position="1"/>
        <end position="21"/>
    </location>
</feature>
<dbReference type="InterPro" id="IPR036851">
    <property type="entry name" value="Chloroperoxidase-like_sf"/>
</dbReference>
<keyword evidence="2" id="KW-0575">Peroxidase</keyword>
<keyword evidence="11" id="KW-1185">Reference proteome</keyword>
<dbReference type="InterPro" id="IPR000028">
    <property type="entry name" value="Chloroperoxidase"/>
</dbReference>
<evidence type="ECO:0000256" key="5">
    <source>
        <dbReference type="ARBA" id="ARBA00023002"/>
    </source>
</evidence>
<comment type="cofactor">
    <cofactor evidence="1">
        <name>heme b</name>
        <dbReference type="ChEBI" id="CHEBI:60344"/>
    </cofactor>
</comment>
<organism evidence="10 11">
    <name type="scientific">Marasmius tenuissimus</name>
    <dbReference type="NCBI Taxonomy" id="585030"/>
    <lineage>
        <taxon>Eukaryota</taxon>
        <taxon>Fungi</taxon>
        <taxon>Dikarya</taxon>
        <taxon>Basidiomycota</taxon>
        <taxon>Agaricomycotina</taxon>
        <taxon>Agaricomycetes</taxon>
        <taxon>Agaricomycetidae</taxon>
        <taxon>Agaricales</taxon>
        <taxon>Marasmiineae</taxon>
        <taxon>Marasmiaceae</taxon>
        <taxon>Marasmius</taxon>
    </lineage>
</organism>
<evidence type="ECO:0000313" key="10">
    <source>
        <dbReference type="EMBL" id="KAL0059919.1"/>
    </source>
</evidence>
<proteinExistence type="inferred from homology"/>
<evidence type="ECO:0000256" key="7">
    <source>
        <dbReference type="ARBA" id="ARBA00025795"/>
    </source>
</evidence>
<accession>A0ABR2ZG00</accession>
<evidence type="ECO:0000256" key="2">
    <source>
        <dbReference type="ARBA" id="ARBA00022559"/>
    </source>
</evidence>